<dbReference type="SUPFAM" id="SSF52540">
    <property type="entry name" value="P-loop containing nucleoside triphosphate hydrolases"/>
    <property type="match status" value="1"/>
</dbReference>
<dbReference type="PROSITE" id="PS51192">
    <property type="entry name" value="HELICASE_ATP_BIND_1"/>
    <property type="match status" value="1"/>
</dbReference>
<comment type="similarity">
    <text evidence="1">Belongs to the SNF2/RAD54 helicase family.</text>
</comment>
<feature type="signal peptide" evidence="2">
    <location>
        <begin position="1"/>
        <end position="19"/>
    </location>
</feature>
<proteinExistence type="inferred from homology"/>
<keyword evidence="5" id="KW-1185">Reference proteome</keyword>
<dbReference type="InterPro" id="IPR014001">
    <property type="entry name" value="Helicase_ATP-bd"/>
</dbReference>
<evidence type="ECO:0000313" key="4">
    <source>
        <dbReference type="EMBL" id="EPQ12615.1"/>
    </source>
</evidence>
<organism evidence="4 5">
    <name type="scientific">Myotis brandtii</name>
    <name type="common">Brandt's bat</name>
    <dbReference type="NCBI Taxonomy" id="109478"/>
    <lineage>
        <taxon>Eukaryota</taxon>
        <taxon>Metazoa</taxon>
        <taxon>Chordata</taxon>
        <taxon>Craniata</taxon>
        <taxon>Vertebrata</taxon>
        <taxon>Euteleostomi</taxon>
        <taxon>Mammalia</taxon>
        <taxon>Eutheria</taxon>
        <taxon>Laurasiatheria</taxon>
        <taxon>Chiroptera</taxon>
        <taxon>Yangochiroptera</taxon>
        <taxon>Vespertilionidae</taxon>
        <taxon>Myotis</taxon>
    </lineage>
</organism>
<dbReference type="InterPro" id="IPR000330">
    <property type="entry name" value="SNF2_N"/>
</dbReference>
<dbReference type="GO" id="GO:0005694">
    <property type="term" value="C:chromosome"/>
    <property type="evidence" value="ECO:0007669"/>
    <property type="project" value="UniProtKB-ARBA"/>
</dbReference>
<keyword evidence="2" id="KW-0732">Signal</keyword>
<dbReference type="eggNOG" id="KOG0386">
    <property type="taxonomic scope" value="Eukaryota"/>
</dbReference>
<dbReference type="PANTHER" id="PTHR10799">
    <property type="entry name" value="SNF2/RAD54 HELICASE FAMILY"/>
    <property type="match status" value="1"/>
</dbReference>
<name>S7N8W4_MYOBR</name>
<evidence type="ECO:0000259" key="3">
    <source>
        <dbReference type="PROSITE" id="PS51192"/>
    </source>
</evidence>
<gene>
    <name evidence="4" type="ORF">D623_10000517</name>
</gene>
<dbReference type="Proteomes" id="UP000052978">
    <property type="component" value="Unassembled WGS sequence"/>
</dbReference>
<dbReference type="AlphaFoldDB" id="S7N8W4"/>
<evidence type="ECO:0000256" key="2">
    <source>
        <dbReference type="SAM" id="SignalP"/>
    </source>
</evidence>
<evidence type="ECO:0000313" key="5">
    <source>
        <dbReference type="Proteomes" id="UP000052978"/>
    </source>
</evidence>
<dbReference type="InterPro" id="IPR038718">
    <property type="entry name" value="SNF2-like_sf"/>
</dbReference>
<feature type="chain" id="PRO_5004554769" evidence="2">
    <location>
        <begin position="20"/>
        <end position="88"/>
    </location>
</feature>
<dbReference type="Gene3D" id="3.40.50.10810">
    <property type="entry name" value="Tandem AAA-ATPase domain"/>
    <property type="match status" value="1"/>
</dbReference>
<dbReference type="GO" id="GO:0005524">
    <property type="term" value="F:ATP binding"/>
    <property type="evidence" value="ECO:0007669"/>
    <property type="project" value="InterPro"/>
</dbReference>
<dbReference type="EMBL" id="KE163529">
    <property type="protein sequence ID" value="EPQ12615.1"/>
    <property type="molecule type" value="Genomic_DNA"/>
</dbReference>
<feature type="domain" description="Helicase ATP-binding" evidence="3">
    <location>
        <begin position="41"/>
        <end position="88"/>
    </location>
</feature>
<sequence length="88" mass="9715">MAVGSSWLGLNLFLVVRESLKCGLQCLLSLSLQIKGLEWLVSLYNNNLNGILADEMGLGKTIQTIALITYLMEHKRINGPFLIIVPLS</sequence>
<evidence type="ECO:0000256" key="1">
    <source>
        <dbReference type="ARBA" id="ARBA00007025"/>
    </source>
</evidence>
<reference evidence="4 5" key="1">
    <citation type="journal article" date="2013" name="Nat. Commun.">
        <title>Genome analysis reveals insights into physiology and longevity of the Brandt's bat Myotis brandtii.</title>
        <authorList>
            <person name="Seim I."/>
            <person name="Fang X."/>
            <person name="Xiong Z."/>
            <person name="Lobanov A.V."/>
            <person name="Huang Z."/>
            <person name="Ma S."/>
            <person name="Feng Y."/>
            <person name="Turanov A.A."/>
            <person name="Zhu Y."/>
            <person name="Lenz T.L."/>
            <person name="Gerashchenko M.V."/>
            <person name="Fan D."/>
            <person name="Hee Yim S."/>
            <person name="Yao X."/>
            <person name="Jordan D."/>
            <person name="Xiong Y."/>
            <person name="Ma Y."/>
            <person name="Lyapunov A.N."/>
            <person name="Chen G."/>
            <person name="Kulakova O.I."/>
            <person name="Sun Y."/>
            <person name="Lee S.G."/>
            <person name="Bronson R.T."/>
            <person name="Moskalev A.A."/>
            <person name="Sunyaev S.R."/>
            <person name="Zhang G."/>
            <person name="Krogh A."/>
            <person name="Wang J."/>
            <person name="Gladyshev V.N."/>
        </authorList>
    </citation>
    <scope>NUCLEOTIDE SEQUENCE [LARGE SCALE GENOMIC DNA]</scope>
</reference>
<dbReference type="Pfam" id="PF00176">
    <property type="entry name" value="SNF2-rel_dom"/>
    <property type="match status" value="1"/>
</dbReference>
<accession>S7N8W4</accession>
<protein>
    <submittedName>
        <fullName evidence="4">Transcription activator BRG1</fullName>
    </submittedName>
</protein>
<dbReference type="InterPro" id="IPR027417">
    <property type="entry name" value="P-loop_NTPase"/>
</dbReference>